<dbReference type="GO" id="GO:0004553">
    <property type="term" value="F:hydrolase activity, hydrolyzing O-glycosyl compounds"/>
    <property type="evidence" value="ECO:0007669"/>
    <property type="project" value="InterPro"/>
</dbReference>
<dbReference type="HOGENOM" id="CLU_005015_2_4_0"/>
<dbReference type="STRING" id="234267.Acid_7527"/>
<evidence type="ECO:0000256" key="1">
    <source>
        <dbReference type="ARBA" id="ARBA00007401"/>
    </source>
</evidence>
<sequence length="853" mass="95575" precursor="true">MRNLLVLLASASLAAAQSKIPLRENWSIQSSAEVRENGAALSAAGFAPRGWHAATVPTTVFSALVKAGVYPDPYFGTNLRSVPGTSYPIGVNFSNLPMPSGSPFQKSWWFRTEFKLPANYRGKTVWLNLDGINFRANVFMNGKRIASSDQVAGAWRLFQLDVTAAAKPAGSNALAIEIFPPEPGDLAITFVDWNPMPPDKGMGLWREVSISATGPVAIRYPFVTTHLVGQGAEISVRAELTNASAVPVEGILQGRIEKTEFSQAVKLAAHETKIVHLTPAKAERPRLWWPAQVGPQNLYPLDLTFETGGKVSDASHTEFGIREVTSELDAQGHRLFHINGKNILIRGAGYTFDMLLRSSPERQEAELRYVRDMNLNAVRFEGKLEDDRFLELCDRMGILVLAGWCCCDHWEKWDKWDKEDETVAADSLRDQLRRLARHPSVFDWLYGSDNPPPPHIEQIYRDVIREVEWPNPYQSSATAKKTPAGETGLKMTGPYEYVPPSYWLLDTKAGGAHGFNTETSPGPAPPPIESLRRMLPADKLWPINADWDYHAGGGQFKNIKVFTEALDQRYGPSKSAEEYARKAQVMAYEGHRAMFEAYGRNKYTSTGVIQWMLNNAWPGMIWHLYDWYLRPGGSYFGAKKGCEPLHVQYSYDDRSIVVVNSYYHPFANMKVVATAYNLDMTPKFSREAKMDSEPDSSTRVFTIPEIEGLSPTWFLSLKLEDPSDDVVSENFYWFSTRPETLEWEKGNWYTTPTKTFADYTALQTLPLVALKVESKSTDHSTTVTVTNPAKTLAFAVRLKVKRDTDGEEVLPVLWEDNYFALLPGQSRQVTATYQAKDLGPAKPVVEVSGWNVN</sequence>
<dbReference type="InterPro" id="IPR054593">
    <property type="entry name" value="Beta-mannosidase-like_N2"/>
</dbReference>
<accession>Q01PI5</accession>
<name>Q01PI5_SOLUE</name>
<dbReference type="InterPro" id="IPR006102">
    <property type="entry name" value="Ig-like_GH2"/>
</dbReference>
<dbReference type="Gene3D" id="2.60.40.10">
    <property type="entry name" value="Immunoglobulins"/>
    <property type="match status" value="3"/>
</dbReference>
<dbReference type="AlphaFoldDB" id="Q01PI5"/>
<evidence type="ECO:0000259" key="6">
    <source>
        <dbReference type="Pfam" id="PF18368"/>
    </source>
</evidence>
<dbReference type="Pfam" id="PF22666">
    <property type="entry name" value="Glyco_hydro_2_N2"/>
    <property type="match status" value="1"/>
</dbReference>
<feature type="domain" description="Mannosidase Ig/CBM-like" evidence="5">
    <location>
        <begin position="655"/>
        <end position="735"/>
    </location>
</feature>
<dbReference type="Pfam" id="PF18368">
    <property type="entry name" value="Ig_GlcNase"/>
    <property type="match status" value="1"/>
</dbReference>
<reference evidence="8" key="1">
    <citation type="submission" date="2006-10" db="EMBL/GenBank/DDBJ databases">
        <title>Complete sequence of Solibacter usitatus Ellin6076.</title>
        <authorList>
            <consortium name="US DOE Joint Genome Institute"/>
            <person name="Copeland A."/>
            <person name="Lucas S."/>
            <person name="Lapidus A."/>
            <person name="Barry K."/>
            <person name="Detter J.C."/>
            <person name="Glavina del Rio T."/>
            <person name="Hammon N."/>
            <person name="Israni S."/>
            <person name="Dalin E."/>
            <person name="Tice H."/>
            <person name="Pitluck S."/>
            <person name="Thompson L.S."/>
            <person name="Brettin T."/>
            <person name="Bruce D."/>
            <person name="Han C."/>
            <person name="Tapia R."/>
            <person name="Gilna P."/>
            <person name="Schmutz J."/>
            <person name="Larimer F."/>
            <person name="Land M."/>
            <person name="Hauser L."/>
            <person name="Kyrpides N."/>
            <person name="Mikhailova N."/>
            <person name="Janssen P.H."/>
            <person name="Kuske C.R."/>
            <person name="Richardson P."/>
        </authorList>
    </citation>
    <scope>NUCLEOTIDE SEQUENCE</scope>
    <source>
        <strain evidence="8">Ellin6076</strain>
    </source>
</reference>
<keyword evidence="3" id="KW-0326">Glycosidase</keyword>
<dbReference type="Pfam" id="PF17786">
    <property type="entry name" value="Mannosidase_ig"/>
    <property type="match status" value="1"/>
</dbReference>
<evidence type="ECO:0000259" key="7">
    <source>
        <dbReference type="Pfam" id="PF22666"/>
    </source>
</evidence>
<dbReference type="SUPFAM" id="SSF49785">
    <property type="entry name" value="Galactose-binding domain-like"/>
    <property type="match status" value="1"/>
</dbReference>
<evidence type="ECO:0000259" key="4">
    <source>
        <dbReference type="Pfam" id="PF00703"/>
    </source>
</evidence>
<dbReference type="PANTHER" id="PTHR43536:SF1">
    <property type="entry name" value="MANNOSYLGLYCOPROTEIN ENDO-BETA-MANNOSIDASE"/>
    <property type="match status" value="1"/>
</dbReference>
<keyword evidence="2 8" id="KW-0378">Hydrolase</keyword>
<feature type="domain" description="Beta-mannosidase-like galactose-binding" evidence="7">
    <location>
        <begin position="105"/>
        <end position="180"/>
    </location>
</feature>
<dbReference type="InterPro" id="IPR008979">
    <property type="entry name" value="Galactose-bd-like_sf"/>
</dbReference>
<dbReference type="eggNOG" id="COG3250">
    <property type="taxonomic scope" value="Bacteria"/>
</dbReference>
<evidence type="ECO:0000259" key="5">
    <source>
        <dbReference type="Pfam" id="PF17786"/>
    </source>
</evidence>
<dbReference type="InterPro" id="IPR041351">
    <property type="entry name" value="Ig_GlcNase"/>
</dbReference>
<gene>
    <name evidence="8" type="ordered locus">Acid_7527</name>
</gene>
<evidence type="ECO:0000256" key="2">
    <source>
        <dbReference type="ARBA" id="ARBA00022801"/>
    </source>
</evidence>
<dbReference type="InterPro" id="IPR041447">
    <property type="entry name" value="Mannosidase_ig"/>
</dbReference>
<dbReference type="CAZy" id="GH2">
    <property type="family name" value="Glycoside Hydrolase Family 2"/>
</dbReference>
<dbReference type="InterPro" id="IPR013783">
    <property type="entry name" value="Ig-like_fold"/>
</dbReference>
<organism evidence="8">
    <name type="scientific">Solibacter usitatus (strain Ellin6076)</name>
    <dbReference type="NCBI Taxonomy" id="234267"/>
    <lineage>
        <taxon>Bacteria</taxon>
        <taxon>Pseudomonadati</taxon>
        <taxon>Acidobacteriota</taxon>
        <taxon>Terriglobia</taxon>
        <taxon>Bryobacterales</taxon>
        <taxon>Solibacteraceae</taxon>
        <taxon>Candidatus Solibacter</taxon>
    </lineage>
</organism>
<proteinExistence type="inferred from homology"/>
<evidence type="ECO:0000256" key="3">
    <source>
        <dbReference type="ARBA" id="ARBA00023295"/>
    </source>
</evidence>
<protein>
    <submittedName>
        <fullName evidence="8">Glycoside hydrolase family 2, sugar binding</fullName>
    </submittedName>
</protein>
<dbReference type="InterPro" id="IPR036156">
    <property type="entry name" value="Beta-gal/glucu_dom_sf"/>
</dbReference>
<dbReference type="InterPro" id="IPR017853">
    <property type="entry name" value="GH"/>
</dbReference>
<dbReference type="OrthoDB" id="9801077at2"/>
<evidence type="ECO:0000313" key="8">
    <source>
        <dbReference type="EMBL" id="ABJ88435.1"/>
    </source>
</evidence>
<dbReference type="GO" id="GO:0005975">
    <property type="term" value="P:carbohydrate metabolic process"/>
    <property type="evidence" value="ECO:0007669"/>
    <property type="project" value="InterPro"/>
</dbReference>
<dbReference type="EMBL" id="CP000473">
    <property type="protein sequence ID" value="ABJ88435.1"/>
    <property type="molecule type" value="Genomic_DNA"/>
</dbReference>
<dbReference type="Gene3D" id="2.60.120.260">
    <property type="entry name" value="Galactose-binding domain-like"/>
    <property type="match status" value="1"/>
</dbReference>
<dbReference type="Gene3D" id="3.20.20.80">
    <property type="entry name" value="Glycosidases"/>
    <property type="match status" value="1"/>
</dbReference>
<dbReference type="SUPFAM" id="SSF49303">
    <property type="entry name" value="beta-Galactosidase/glucuronidase domain"/>
    <property type="match status" value="3"/>
</dbReference>
<dbReference type="InParanoid" id="Q01PI5"/>
<dbReference type="SUPFAM" id="SSF51445">
    <property type="entry name" value="(Trans)glycosidases"/>
    <property type="match status" value="1"/>
</dbReference>
<feature type="domain" description="Glycoside hydrolase family 2 immunoglobulin-like beta-sandwich" evidence="4">
    <location>
        <begin position="217"/>
        <end position="322"/>
    </location>
</feature>
<dbReference type="PANTHER" id="PTHR43536">
    <property type="entry name" value="MANNOSYLGLYCOPROTEIN ENDO-BETA-MANNOSIDASE"/>
    <property type="match status" value="1"/>
</dbReference>
<dbReference type="InterPro" id="IPR043534">
    <property type="entry name" value="EBDG/EBM"/>
</dbReference>
<feature type="domain" description="Exo-beta-D-glucosaminidase Ig-fold" evidence="6">
    <location>
        <begin position="748"/>
        <end position="852"/>
    </location>
</feature>
<dbReference type="Pfam" id="PF00703">
    <property type="entry name" value="Glyco_hydro_2"/>
    <property type="match status" value="1"/>
</dbReference>
<dbReference type="KEGG" id="sus:Acid_7527"/>
<comment type="similarity">
    <text evidence="1">Belongs to the glycosyl hydrolase 2 family.</text>
</comment>